<keyword evidence="2" id="KW-0472">Membrane</keyword>
<dbReference type="Pfam" id="PF08881">
    <property type="entry name" value="CVNH"/>
    <property type="match status" value="1"/>
</dbReference>
<dbReference type="Pfam" id="PF11807">
    <property type="entry name" value="UstYa"/>
    <property type="match status" value="1"/>
</dbReference>
<feature type="transmembrane region" description="Helical" evidence="2">
    <location>
        <begin position="157"/>
        <end position="177"/>
    </location>
</feature>
<gene>
    <name evidence="4" type="ORF">CH35J_011356</name>
</gene>
<dbReference type="InterPro" id="IPR011058">
    <property type="entry name" value="Cyanovirin-N"/>
</dbReference>
<comment type="caution">
    <text evidence="4">The sequence shown here is derived from an EMBL/GenBank/DDBJ whole genome shotgun (WGS) entry which is preliminary data.</text>
</comment>
<comment type="similarity">
    <text evidence="1">Belongs to the ustYa family.</text>
</comment>
<evidence type="ECO:0000313" key="4">
    <source>
        <dbReference type="EMBL" id="TIC91208.1"/>
    </source>
</evidence>
<evidence type="ECO:0000259" key="3">
    <source>
        <dbReference type="SMART" id="SM01111"/>
    </source>
</evidence>
<accession>A0A4T0VGG3</accession>
<reference evidence="4 5" key="1">
    <citation type="journal article" date="2019" name="Genome Biol. Evol.">
        <title>Genomic Plasticity Mediated by Transposable Elements in the Plant Pathogenic Fungus Colletotrichum higginsianum.</title>
        <authorList>
            <person name="Tsushima A."/>
            <person name="Gan P."/>
            <person name="Kumakura N."/>
            <person name="Narusaka M."/>
            <person name="Takano Y."/>
            <person name="Narusaka Y."/>
            <person name="Shirasu K."/>
        </authorList>
    </citation>
    <scope>NUCLEOTIDE SEQUENCE [LARGE SCALE GENOMIC DNA]</scope>
    <source>
        <strain evidence="4 5">MAFF305635-RFP</strain>
    </source>
</reference>
<dbReference type="InterPro" id="IPR036673">
    <property type="entry name" value="Cyanovirin-N_sf"/>
</dbReference>
<dbReference type="SMART" id="SM01111">
    <property type="entry name" value="CVNH"/>
    <property type="match status" value="1"/>
</dbReference>
<dbReference type="PANTHER" id="PTHR42076:SF1">
    <property type="entry name" value="CYANOVIRIN-N DOMAIN-CONTAINING PROTEIN"/>
    <property type="match status" value="1"/>
</dbReference>
<keyword evidence="2" id="KW-0812">Transmembrane</keyword>
<dbReference type="OrthoDB" id="2441380at2759"/>
<dbReference type="AlphaFoldDB" id="A0A4T0VGG3"/>
<proteinExistence type="inferred from homology"/>
<sequence length="383" mass="43590">MSFHASAEDIRVDDGHILRARLFNGEGEAVDAELNLNDVLGNSNGSFEWGGGGFADSAEDIHFELEGDDNVPILRARLFNVEGEAIDADVNLSERIGNNDGNFTFNCCYKEPLAKYSSLEQTTEDLDFDAEFHLDGFSREKRQDCDCDKRTRQHLRIAWIQGVLLVVLAGYTLFLWFQLRHERNIHLGADPSGFVPREVGQPLHWAKYNEESDPHHFNSSVFDTLENIHAAARVIKTMHASNVRTNGRRATYMDLNDEVQPLPVYVTEKGTEMYTIRAFHQMHCIYVLLEDIGYKTHNKTSKWEQGHVIHCLNVLRATVECLADAAPISYVHGRRVGHATDGQQMQCRNFSALVDWVNDPVRVSRWNITELDDKPDLFDEIVD</sequence>
<evidence type="ECO:0000256" key="2">
    <source>
        <dbReference type="SAM" id="Phobius"/>
    </source>
</evidence>
<feature type="domain" description="Cyanovirin-N" evidence="3">
    <location>
        <begin position="2"/>
        <end position="105"/>
    </location>
</feature>
<dbReference type="SUPFAM" id="SSF51322">
    <property type="entry name" value="Cyanovirin-N"/>
    <property type="match status" value="1"/>
</dbReference>
<dbReference type="InterPro" id="IPR021765">
    <property type="entry name" value="UstYa-like"/>
</dbReference>
<evidence type="ECO:0000313" key="5">
    <source>
        <dbReference type="Proteomes" id="UP000305883"/>
    </source>
</evidence>
<organism evidence="4 5">
    <name type="scientific">Colletotrichum higginsianum</name>
    <dbReference type="NCBI Taxonomy" id="80884"/>
    <lineage>
        <taxon>Eukaryota</taxon>
        <taxon>Fungi</taxon>
        <taxon>Dikarya</taxon>
        <taxon>Ascomycota</taxon>
        <taxon>Pezizomycotina</taxon>
        <taxon>Sordariomycetes</taxon>
        <taxon>Hypocreomycetidae</taxon>
        <taxon>Glomerellales</taxon>
        <taxon>Glomerellaceae</taxon>
        <taxon>Colletotrichum</taxon>
        <taxon>Colletotrichum destructivum species complex</taxon>
    </lineage>
</organism>
<protein>
    <submittedName>
        <fullName evidence="4">Cyanovirin-N-like protein</fullName>
    </submittedName>
</protein>
<dbReference type="Proteomes" id="UP000305883">
    <property type="component" value="Unassembled WGS sequence"/>
</dbReference>
<name>A0A4T0VGG3_9PEZI</name>
<dbReference type="PANTHER" id="PTHR42076">
    <property type="entry name" value="CYANOVIRIN-N HOMOLOG"/>
    <property type="match status" value="1"/>
</dbReference>
<dbReference type="GO" id="GO:0043386">
    <property type="term" value="P:mycotoxin biosynthetic process"/>
    <property type="evidence" value="ECO:0007669"/>
    <property type="project" value="InterPro"/>
</dbReference>
<evidence type="ECO:0000256" key="1">
    <source>
        <dbReference type="ARBA" id="ARBA00035112"/>
    </source>
</evidence>
<dbReference type="EMBL" id="MWPZ01000010">
    <property type="protein sequence ID" value="TIC91208.1"/>
    <property type="molecule type" value="Genomic_DNA"/>
</dbReference>
<dbReference type="Gene3D" id="2.30.60.10">
    <property type="entry name" value="Cyanovirin-N"/>
    <property type="match status" value="1"/>
</dbReference>
<keyword evidence="2" id="KW-1133">Transmembrane helix</keyword>